<accession>A0A9W9EGA5</accession>
<dbReference type="EMBL" id="JAPQKH010000011">
    <property type="protein sequence ID" value="KAJ5081160.1"/>
    <property type="molecule type" value="Genomic_DNA"/>
</dbReference>
<evidence type="ECO:0000313" key="4">
    <source>
        <dbReference type="EMBL" id="KAJ5081160.1"/>
    </source>
</evidence>
<proteinExistence type="inferred from homology"/>
<dbReference type="SUPFAM" id="SSF52499">
    <property type="entry name" value="Isochorismatase-like hydrolases"/>
    <property type="match status" value="1"/>
</dbReference>
<reference evidence="4" key="1">
    <citation type="submission" date="2022-11" db="EMBL/GenBank/DDBJ databases">
        <authorList>
            <person name="Petersen C."/>
        </authorList>
    </citation>
    <scope>NUCLEOTIDE SEQUENCE</scope>
    <source>
        <strain evidence="4">IBT 30069</strain>
    </source>
</reference>
<evidence type="ECO:0000256" key="2">
    <source>
        <dbReference type="ARBA" id="ARBA00022801"/>
    </source>
</evidence>
<protein>
    <recommendedName>
        <fullName evidence="3">Isochorismatase-like domain-containing protein</fullName>
    </recommendedName>
</protein>
<dbReference type="InterPro" id="IPR000868">
    <property type="entry name" value="Isochorismatase-like_dom"/>
</dbReference>
<comment type="caution">
    <text evidence="4">The sequence shown here is derived from an EMBL/GenBank/DDBJ whole genome shotgun (WGS) entry which is preliminary data.</text>
</comment>
<dbReference type="InterPro" id="IPR036380">
    <property type="entry name" value="Isochorismatase-like_sf"/>
</dbReference>
<dbReference type="PANTHER" id="PTHR43540">
    <property type="entry name" value="PEROXYUREIDOACRYLATE/UREIDOACRYLATE AMIDOHYDROLASE-RELATED"/>
    <property type="match status" value="1"/>
</dbReference>
<dbReference type="InterPro" id="IPR050272">
    <property type="entry name" value="Isochorismatase-like_hydrls"/>
</dbReference>
<dbReference type="OrthoDB" id="245563at2759"/>
<keyword evidence="2" id="KW-0378">Hydrolase</keyword>
<sequence length="185" mass="20098">MPATALFVIDTQAELVSIPSTAIPDGARICETGAKILDRARSKPTTELDIIIVQHSENPSELGSTLIPGSKAWELVLPPQDGAENERVVPKTTADTFESNPNLAHELKARGISSIVAFGVQSEFCVRATCRGAINAGFDVILLRGAHSTYNNEETGQSAKQIEREIEHELESIGVQVVPWDQYEF</sequence>
<feature type="domain" description="Isochorismatase-like" evidence="3">
    <location>
        <begin position="4"/>
        <end position="163"/>
    </location>
</feature>
<keyword evidence="5" id="KW-1185">Reference proteome</keyword>
<comment type="similarity">
    <text evidence="1">Belongs to the isochorismatase family.</text>
</comment>
<dbReference type="Gene3D" id="3.40.50.850">
    <property type="entry name" value="Isochorismatase-like"/>
    <property type="match status" value="1"/>
</dbReference>
<gene>
    <name evidence="4" type="ORF">N7456_013398</name>
</gene>
<reference evidence="4" key="2">
    <citation type="journal article" date="2023" name="IMA Fungus">
        <title>Comparative genomic study of the Penicillium genus elucidates a diverse pangenome and 15 lateral gene transfer events.</title>
        <authorList>
            <person name="Petersen C."/>
            <person name="Sorensen T."/>
            <person name="Nielsen M.R."/>
            <person name="Sondergaard T.E."/>
            <person name="Sorensen J.L."/>
            <person name="Fitzpatrick D.A."/>
            <person name="Frisvad J.C."/>
            <person name="Nielsen K.L."/>
        </authorList>
    </citation>
    <scope>NUCLEOTIDE SEQUENCE</scope>
    <source>
        <strain evidence="4">IBT 30069</strain>
    </source>
</reference>
<dbReference type="CDD" id="cd00431">
    <property type="entry name" value="cysteine_hydrolases"/>
    <property type="match status" value="1"/>
</dbReference>
<evidence type="ECO:0000256" key="1">
    <source>
        <dbReference type="ARBA" id="ARBA00006336"/>
    </source>
</evidence>
<name>A0A9W9EGA5_9EURO</name>
<dbReference type="Pfam" id="PF00857">
    <property type="entry name" value="Isochorismatase"/>
    <property type="match status" value="1"/>
</dbReference>
<dbReference type="PANTHER" id="PTHR43540:SF6">
    <property type="entry name" value="ISOCHORISMATASE-LIKE DOMAIN-CONTAINING PROTEIN"/>
    <property type="match status" value="1"/>
</dbReference>
<dbReference type="AlphaFoldDB" id="A0A9W9EGA5"/>
<evidence type="ECO:0000259" key="3">
    <source>
        <dbReference type="Pfam" id="PF00857"/>
    </source>
</evidence>
<dbReference type="Proteomes" id="UP001149165">
    <property type="component" value="Unassembled WGS sequence"/>
</dbReference>
<organism evidence="4 5">
    <name type="scientific">Penicillium angulare</name>
    <dbReference type="NCBI Taxonomy" id="116970"/>
    <lineage>
        <taxon>Eukaryota</taxon>
        <taxon>Fungi</taxon>
        <taxon>Dikarya</taxon>
        <taxon>Ascomycota</taxon>
        <taxon>Pezizomycotina</taxon>
        <taxon>Eurotiomycetes</taxon>
        <taxon>Eurotiomycetidae</taxon>
        <taxon>Eurotiales</taxon>
        <taxon>Aspergillaceae</taxon>
        <taxon>Penicillium</taxon>
    </lineage>
</organism>
<dbReference type="GO" id="GO:0016787">
    <property type="term" value="F:hydrolase activity"/>
    <property type="evidence" value="ECO:0007669"/>
    <property type="project" value="UniProtKB-KW"/>
</dbReference>
<evidence type="ECO:0000313" key="5">
    <source>
        <dbReference type="Proteomes" id="UP001149165"/>
    </source>
</evidence>